<dbReference type="OrthoDB" id="1454624at2759"/>
<accession>A0A371FXY0</accession>
<reference evidence="1" key="1">
    <citation type="submission" date="2018-05" db="EMBL/GenBank/DDBJ databases">
        <title>Draft genome of Mucuna pruriens seed.</title>
        <authorList>
            <person name="Nnadi N.E."/>
            <person name="Vos R."/>
            <person name="Hasami M.H."/>
            <person name="Devisetty U.K."/>
            <person name="Aguiy J.C."/>
        </authorList>
    </citation>
    <scope>NUCLEOTIDE SEQUENCE [LARGE SCALE GENOMIC DNA]</scope>
    <source>
        <strain evidence="1">JCA_2017</strain>
    </source>
</reference>
<dbReference type="EMBL" id="QJKJ01007452">
    <property type="protein sequence ID" value="RDX83118.1"/>
    <property type="molecule type" value="Genomic_DNA"/>
</dbReference>
<dbReference type="AlphaFoldDB" id="A0A371FXY0"/>
<organism evidence="1 2">
    <name type="scientific">Mucuna pruriens</name>
    <name type="common">Velvet bean</name>
    <name type="synonym">Dolichos pruriens</name>
    <dbReference type="NCBI Taxonomy" id="157652"/>
    <lineage>
        <taxon>Eukaryota</taxon>
        <taxon>Viridiplantae</taxon>
        <taxon>Streptophyta</taxon>
        <taxon>Embryophyta</taxon>
        <taxon>Tracheophyta</taxon>
        <taxon>Spermatophyta</taxon>
        <taxon>Magnoliopsida</taxon>
        <taxon>eudicotyledons</taxon>
        <taxon>Gunneridae</taxon>
        <taxon>Pentapetalae</taxon>
        <taxon>rosids</taxon>
        <taxon>fabids</taxon>
        <taxon>Fabales</taxon>
        <taxon>Fabaceae</taxon>
        <taxon>Papilionoideae</taxon>
        <taxon>50 kb inversion clade</taxon>
        <taxon>NPAAA clade</taxon>
        <taxon>indigoferoid/millettioid clade</taxon>
        <taxon>Phaseoleae</taxon>
        <taxon>Mucuna</taxon>
    </lineage>
</organism>
<dbReference type="Proteomes" id="UP000257109">
    <property type="component" value="Unassembled WGS sequence"/>
</dbReference>
<protein>
    <submittedName>
        <fullName evidence="1">Uncharacterized protein</fullName>
    </submittedName>
</protein>
<evidence type="ECO:0000313" key="1">
    <source>
        <dbReference type="EMBL" id="RDX83118.1"/>
    </source>
</evidence>
<keyword evidence="2" id="KW-1185">Reference proteome</keyword>
<gene>
    <name evidence="1" type="ORF">CR513_36002</name>
</gene>
<sequence>MRPRKDSGKYFVDHRHNLWGGTIRKKSPNESYDIREDMTSNTYHYYSGDKHVLRRQAKMYQVEIGGVVDQKLDALTKQIASLM</sequence>
<proteinExistence type="predicted"/>
<comment type="caution">
    <text evidence="1">The sequence shown here is derived from an EMBL/GenBank/DDBJ whole genome shotgun (WGS) entry which is preliminary data.</text>
</comment>
<name>A0A371FXY0_MUCPR</name>
<evidence type="ECO:0000313" key="2">
    <source>
        <dbReference type="Proteomes" id="UP000257109"/>
    </source>
</evidence>
<feature type="non-terminal residue" evidence="1">
    <location>
        <position position="1"/>
    </location>
</feature>